<reference evidence="2" key="1">
    <citation type="submission" date="2021-03" db="EMBL/GenBank/DDBJ databases">
        <authorList>
            <person name="Bekaert M."/>
        </authorList>
    </citation>
    <scope>NUCLEOTIDE SEQUENCE</scope>
</reference>
<comment type="caution">
    <text evidence="2">The sequence shown here is derived from an EMBL/GenBank/DDBJ whole genome shotgun (WGS) entry which is preliminary data.</text>
</comment>
<dbReference type="Proteomes" id="UP000683360">
    <property type="component" value="Unassembled WGS sequence"/>
</dbReference>
<proteinExistence type="predicted"/>
<evidence type="ECO:0000256" key="1">
    <source>
        <dbReference type="SAM" id="MobiDB-lite"/>
    </source>
</evidence>
<evidence type="ECO:0000313" key="3">
    <source>
        <dbReference type="Proteomes" id="UP000683360"/>
    </source>
</evidence>
<feature type="compositionally biased region" description="Polar residues" evidence="1">
    <location>
        <begin position="52"/>
        <end position="71"/>
    </location>
</feature>
<feature type="region of interest" description="Disordered" evidence="1">
    <location>
        <begin position="1"/>
        <end position="22"/>
    </location>
</feature>
<gene>
    <name evidence="2" type="ORF">MEDL_67385</name>
</gene>
<dbReference type="OrthoDB" id="6142165at2759"/>
<keyword evidence="3" id="KW-1185">Reference proteome</keyword>
<dbReference type="EMBL" id="CAJPWZ010003290">
    <property type="protein sequence ID" value="CAG2255992.1"/>
    <property type="molecule type" value="Genomic_DNA"/>
</dbReference>
<sequence>MAELNAIEEDETESESSDNGSEIVKIQLTKRYVEDQNKILSKENDKEKYISKPSQLSPSVPSFKPSNLPTTKETGQTIKHVKQEDFVDVNNNFAKFLLKKDLLSSRFHNFDDCPENYVSWKDTFKCVVHEIGATATEELDLCYSIQHLRKDCHENIKCSECKGTSHTTAMHVFKIGSQDGKKSKPEASVSNYGEEKSQKRKLILNALKFAKAA</sequence>
<name>A0A8S3VGX0_MYTED</name>
<protein>
    <submittedName>
        <fullName evidence="2">Uncharacterized protein</fullName>
    </submittedName>
</protein>
<accession>A0A8S3VGX0</accession>
<organism evidence="2 3">
    <name type="scientific">Mytilus edulis</name>
    <name type="common">Blue mussel</name>
    <dbReference type="NCBI Taxonomy" id="6550"/>
    <lineage>
        <taxon>Eukaryota</taxon>
        <taxon>Metazoa</taxon>
        <taxon>Spiralia</taxon>
        <taxon>Lophotrochozoa</taxon>
        <taxon>Mollusca</taxon>
        <taxon>Bivalvia</taxon>
        <taxon>Autobranchia</taxon>
        <taxon>Pteriomorphia</taxon>
        <taxon>Mytilida</taxon>
        <taxon>Mytiloidea</taxon>
        <taxon>Mytilidae</taxon>
        <taxon>Mytilinae</taxon>
        <taxon>Mytilus</taxon>
    </lineage>
</organism>
<dbReference type="AlphaFoldDB" id="A0A8S3VGX0"/>
<feature type="region of interest" description="Disordered" evidence="1">
    <location>
        <begin position="177"/>
        <end position="196"/>
    </location>
</feature>
<evidence type="ECO:0000313" key="2">
    <source>
        <dbReference type="EMBL" id="CAG2255992.1"/>
    </source>
</evidence>
<feature type="region of interest" description="Disordered" evidence="1">
    <location>
        <begin position="44"/>
        <end position="71"/>
    </location>
</feature>
<feature type="compositionally biased region" description="Acidic residues" evidence="1">
    <location>
        <begin position="1"/>
        <end position="16"/>
    </location>
</feature>